<evidence type="ECO:0000313" key="5">
    <source>
        <dbReference type="EMBL" id="OUM05926.1"/>
    </source>
</evidence>
<evidence type="ECO:0000313" key="6">
    <source>
        <dbReference type="Proteomes" id="UP000195128"/>
    </source>
</evidence>
<dbReference type="Proteomes" id="UP000195128">
    <property type="component" value="Unassembled WGS sequence"/>
</dbReference>
<name>A0A244EN67_PSESX</name>
<feature type="domain" description="Multidrug resistance protein MdtA-like barrel-sandwich hybrid" evidence="3">
    <location>
        <begin position="66"/>
        <end position="200"/>
    </location>
</feature>
<protein>
    <submittedName>
        <fullName evidence="5">Efflux transporter periplasmic adaptor subunit</fullName>
    </submittedName>
</protein>
<keyword evidence="2" id="KW-0175">Coiled coil</keyword>
<accession>A0A244EN67</accession>
<dbReference type="Pfam" id="PF25917">
    <property type="entry name" value="BSH_RND"/>
    <property type="match status" value="1"/>
</dbReference>
<dbReference type="NCBIfam" id="TIGR01730">
    <property type="entry name" value="RND_mfp"/>
    <property type="match status" value="1"/>
</dbReference>
<comment type="similarity">
    <text evidence="1">Belongs to the membrane fusion protein (MFP) (TC 8.A.1) family.</text>
</comment>
<reference evidence="5 6" key="1">
    <citation type="submission" date="2017-01" db="EMBL/GenBank/DDBJ databases">
        <authorList>
            <person name="Mah S.A."/>
            <person name="Swanson W.J."/>
            <person name="Moy G.W."/>
            <person name="Vacquier V.D."/>
        </authorList>
    </citation>
    <scope>NUCLEOTIDE SEQUENCE [LARGE SCALE GENOMIC DNA]</scope>
    <source>
        <strain evidence="5">PDD-32b-74</strain>
    </source>
</reference>
<comment type="caution">
    <text evidence="5">The sequence shown here is derived from an EMBL/GenBank/DDBJ whole genome shotgun (WGS) entry which is preliminary data.</text>
</comment>
<dbReference type="SUPFAM" id="SSF111369">
    <property type="entry name" value="HlyD-like secretion proteins"/>
    <property type="match status" value="1"/>
</dbReference>
<dbReference type="Pfam" id="PF25954">
    <property type="entry name" value="Beta-barrel_RND_2"/>
    <property type="match status" value="1"/>
</dbReference>
<dbReference type="Gene3D" id="2.40.420.20">
    <property type="match status" value="1"/>
</dbReference>
<dbReference type="EMBL" id="MTSA01000014">
    <property type="protein sequence ID" value="OUM05926.1"/>
    <property type="molecule type" value="Genomic_DNA"/>
</dbReference>
<dbReference type="Gene3D" id="1.10.287.470">
    <property type="entry name" value="Helix hairpin bin"/>
    <property type="match status" value="1"/>
</dbReference>
<dbReference type="Gene3D" id="2.40.30.170">
    <property type="match status" value="1"/>
</dbReference>
<dbReference type="GO" id="GO:1990281">
    <property type="term" value="C:efflux pump complex"/>
    <property type="evidence" value="ECO:0007669"/>
    <property type="project" value="TreeGrafter"/>
</dbReference>
<dbReference type="InterPro" id="IPR058792">
    <property type="entry name" value="Beta-barrel_RND_2"/>
</dbReference>
<sequence length="366" mass="40148">MNSASREPRPRHCFWLFCALILALPGCRDKPLRDAVERPVLFTEITDPGSTSYGRFAGSIQPQYEVALGFRVAGRLITRHAETGAQVRKGDLLATLEPGDQQHRLSARQAELSKALSSWQQVRDEHIRYLQLYERGVGSQARLDQLASDLHGQSAFLDQARAAVQQARDHVAYTRLSAEFDGLVTGWQAEVGQVMATGQAVVSLARPDSREAVVDLPLGVLASLSDDRQIRVISQLDEQVFVTAHVRQLAPQIDVGTRTQRVRLALQNSPDSFRLGSTVTVEISGHAATFHELPNSAVLERDGKAQVWVIDPSTSTLSPRAVQVLARNGVRVQLSGELHEGEKVVIAGVNGLQTGQKIRLQREVGL</sequence>
<dbReference type="AlphaFoldDB" id="A0A244EN67"/>
<evidence type="ECO:0000259" key="3">
    <source>
        <dbReference type="Pfam" id="PF25917"/>
    </source>
</evidence>
<proteinExistence type="inferred from homology"/>
<dbReference type="InterPro" id="IPR006143">
    <property type="entry name" value="RND_pump_MFP"/>
</dbReference>
<evidence type="ECO:0000256" key="2">
    <source>
        <dbReference type="ARBA" id="ARBA00023054"/>
    </source>
</evidence>
<organism evidence="5 6">
    <name type="scientific">Pseudomonas syringae</name>
    <dbReference type="NCBI Taxonomy" id="317"/>
    <lineage>
        <taxon>Bacteria</taxon>
        <taxon>Pseudomonadati</taxon>
        <taxon>Pseudomonadota</taxon>
        <taxon>Gammaproteobacteria</taxon>
        <taxon>Pseudomonadales</taxon>
        <taxon>Pseudomonadaceae</taxon>
        <taxon>Pseudomonas</taxon>
    </lineage>
</organism>
<dbReference type="InterPro" id="IPR058625">
    <property type="entry name" value="MdtA-like_BSH"/>
</dbReference>
<dbReference type="OrthoDB" id="9813967at2"/>
<dbReference type="PANTHER" id="PTHR30469:SF15">
    <property type="entry name" value="HLYD FAMILY OF SECRETION PROTEINS"/>
    <property type="match status" value="1"/>
</dbReference>
<gene>
    <name evidence="5" type="ORF">BW686_18470</name>
</gene>
<dbReference type="PANTHER" id="PTHR30469">
    <property type="entry name" value="MULTIDRUG RESISTANCE PROTEIN MDTA"/>
    <property type="match status" value="1"/>
</dbReference>
<evidence type="ECO:0000256" key="1">
    <source>
        <dbReference type="ARBA" id="ARBA00009477"/>
    </source>
</evidence>
<evidence type="ECO:0000259" key="4">
    <source>
        <dbReference type="Pfam" id="PF25954"/>
    </source>
</evidence>
<dbReference type="Gene3D" id="2.40.50.100">
    <property type="match status" value="1"/>
</dbReference>
<dbReference type="GO" id="GO:0015562">
    <property type="term" value="F:efflux transmembrane transporter activity"/>
    <property type="evidence" value="ECO:0007669"/>
    <property type="project" value="TreeGrafter"/>
</dbReference>
<dbReference type="RefSeq" id="WP_084918960.1">
    <property type="nucleotide sequence ID" value="NZ_MTSA01000014.1"/>
</dbReference>
<feature type="domain" description="CusB-like beta-barrel" evidence="4">
    <location>
        <begin position="220"/>
        <end position="286"/>
    </location>
</feature>